<name>A0A6A5R195_AMPQU</name>
<reference evidence="1" key="1">
    <citation type="journal article" date="2020" name="Stud. Mycol.">
        <title>101 Dothideomycetes genomes: a test case for predicting lifestyles and emergence of pathogens.</title>
        <authorList>
            <person name="Haridas S."/>
            <person name="Albert R."/>
            <person name="Binder M."/>
            <person name="Bloem J."/>
            <person name="Labutti K."/>
            <person name="Salamov A."/>
            <person name="Andreopoulos B."/>
            <person name="Baker S."/>
            <person name="Barry K."/>
            <person name="Bills G."/>
            <person name="Bluhm B."/>
            <person name="Cannon C."/>
            <person name="Castanera R."/>
            <person name="Culley D."/>
            <person name="Daum C."/>
            <person name="Ezra D."/>
            <person name="Gonzalez J."/>
            <person name="Henrissat B."/>
            <person name="Kuo A."/>
            <person name="Liang C."/>
            <person name="Lipzen A."/>
            <person name="Lutzoni F."/>
            <person name="Magnuson J."/>
            <person name="Mondo S."/>
            <person name="Nolan M."/>
            <person name="Ohm R."/>
            <person name="Pangilinan J."/>
            <person name="Park H.-J."/>
            <person name="Ramirez L."/>
            <person name="Alfaro M."/>
            <person name="Sun H."/>
            <person name="Tritt A."/>
            <person name="Yoshinaga Y."/>
            <person name="Zwiers L.-H."/>
            <person name="Turgeon B."/>
            <person name="Goodwin S."/>
            <person name="Spatafora J."/>
            <person name="Crous P."/>
            <person name="Grigoriev I."/>
        </authorList>
    </citation>
    <scope>NUCLEOTIDE SEQUENCE</scope>
    <source>
        <strain evidence="1">HMLAC05119</strain>
    </source>
</reference>
<organism evidence="1 2">
    <name type="scientific">Ampelomyces quisqualis</name>
    <name type="common">Powdery mildew agent</name>
    <dbReference type="NCBI Taxonomy" id="50730"/>
    <lineage>
        <taxon>Eukaryota</taxon>
        <taxon>Fungi</taxon>
        <taxon>Dikarya</taxon>
        <taxon>Ascomycota</taxon>
        <taxon>Pezizomycotina</taxon>
        <taxon>Dothideomycetes</taxon>
        <taxon>Pleosporomycetidae</taxon>
        <taxon>Pleosporales</taxon>
        <taxon>Pleosporineae</taxon>
        <taxon>Phaeosphaeriaceae</taxon>
        <taxon>Ampelomyces</taxon>
    </lineage>
</organism>
<gene>
    <name evidence="1" type="ORF">BDU57DRAFT_510804</name>
</gene>
<evidence type="ECO:0000313" key="2">
    <source>
        <dbReference type="Proteomes" id="UP000800096"/>
    </source>
</evidence>
<dbReference type="AlphaFoldDB" id="A0A6A5R195"/>
<evidence type="ECO:0000313" key="1">
    <source>
        <dbReference type="EMBL" id="KAF1921811.1"/>
    </source>
</evidence>
<protein>
    <submittedName>
        <fullName evidence="1">Uncharacterized protein</fullName>
    </submittedName>
</protein>
<dbReference type="Proteomes" id="UP000800096">
    <property type="component" value="Unassembled WGS sequence"/>
</dbReference>
<sequence length="133" mass="15316">MNPSRAKRRVASYASHNRLIAPKQPYMQTLRKELTSKIRERELEDEEFGALVAALKTTIDNARNLLDNFLSILERLPRGYTIRRTGAYREELRALSTSEANKALQVLDPAFYQRKITSIKIFKGNADEMSMLL</sequence>
<accession>A0A6A5R195</accession>
<keyword evidence="2" id="KW-1185">Reference proteome</keyword>
<dbReference type="EMBL" id="ML979132">
    <property type="protein sequence ID" value="KAF1921811.1"/>
    <property type="molecule type" value="Genomic_DNA"/>
</dbReference>
<proteinExistence type="predicted"/>